<dbReference type="AlphaFoldDB" id="A0A2U1LGA7"/>
<dbReference type="OrthoDB" id="1747317at2759"/>
<keyword evidence="1" id="KW-0472">Membrane</keyword>
<accession>A0A2U1LGA7</accession>
<evidence type="ECO:0000256" key="1">
    <source>
        <dbReference type="SAM" id="Phobius"/>
    </source>
</evidence>
<dbReference type="Proteomes" id="UP000245207">
    <property type="component" value="Unassembled WGS sequence"/>
</dbReference>
<organism evidence="2 3">
    <name type="scientific">Artemisia annua</name>
    <name type="common">Sweet wormwood</name>
    <dbReference type="NCBI Taxonomy" id="35608"/>
    <lineage>
        <taxon>Eukaryota</taxon>
        <taxon>Viridiplantae</taxon>
        <taxon>Streptophyta</taxon>
        <taxon>Embryophyta</taxon>
        <taxon>Tracheophyta</taxon>
        <taxon>Spermatophyta</taxon>
        <taxon>Magnoliopsida</taxon>
        <taxon>eudicotyledons</taxon>
        <taxon>Gunneridae</taxon>
        <taxon>Pentapetalae</taxon>
        <taxon>asterids</taxon>
        <taxon>campanulids</taxon>
        <taxon>Asterales</taxon>
        <taxon>Asteraceae</taxon>
        <taxon>Asteroideae</taxon>
        <taxon>Anthemideae</taxon>
        <taxon>Artemisiinae</taxon>
        <taxon>Artemisia</taxon>
    </lineage>
</organism>
<dbReference type="PANTHER" id="PTHR32467:SF157">
    <property type="entry name" value="AP2-LIKE ETHYLENE-RESPONSIVE TRANSCRIPTION FACTOR CRL5"/>
    <property type="match status" value="1"/>
</dbReference>
<keyword evidence="3" id="KW-1185">Reference proteome</keyword>
<keyword evidence="1" id="KW-1133">Transmembrane helix</keyword>
<evidence type="ECO:0000313" key="2">
    <source>
        <dbReference type="EMBL" id="PWA48050.1"/>
    </source>
</evidence>
<dbReference type="PANTHER" id="PTHR32467">
    <property type="entry name" value="AP2-LIKE ETHYLENE-RESPONSIVE TRANSCRIPTION FACTOR"/>
    <property type="match status" value="1"/>
</dbReference>
<keyword evidence="1" id="KW-0812">Transmembrane</keyword>
<proteinExistence type="predicted"/>
<dbReference type="EMBL" id="PKPP01009528">
    <property type="protein sequence ID" value="PWA48050.1"/>
    <property type="molecule type" value="Genomic_DNA"/>
</dbReference>
<protein>
    <submittedName>
        <fullName evidence="2">AP2-like ethylene-responsive transcription factor ANT</fullName>
    </submittedName>
</protein>
<reference evidence="2 3" key="1">
    <citation type="journal article" date="2018" name="Mol. Plant">
        <title>The genome of Artemisia annua provides insight into the evolution of Asteraceae family and artemisinin biosynthesis.</title>
        <authorList>
            <person name="Shen Q."/>
            <person name="Zhang L."/>
            <person name="Liao Z."/>
            <person name="Wang S."/>
            <person name="Yan T."/>
            <person name="Shi P."/>
            <person name="Liu M."/>
            <person name="Fu X."/>
            <person name="Pan Q."/>
            <person name="Wang Y."/>
            <person name="Lv Z."/>
            <person name="Lu X."/>
            <person name="Zhang F."/>
            <person name="Jiang W."/>
            <person name="Ma Y."/>
            <person name="Chen M."/>
            <person name="Hao X."/>
            <person name="Li L."/>
            <person name="Tang Y."/>
            <person name="Lv G."/>
            <person name="Zhou Y."/>
            <person name="Sun X."/>
            <person name="Brodelius P.E."/>
            <person name="Rose J.K.C."/>
            <person name="Tang K."/>
        </authorList>
    </citation>
    <scope>NUCLEOTIDE SEQUENCE [LARGE SCALE GENOMIC DNA]</scope>
    <source>
        <strain evidence="3">cv. Huhao1</strain>
        <tissue evidence="2">Leaf</tissue>
    </source>
</reference>
<name>A0A2U1LGA7_ARTAN</name>
<comment type="caution">
    <text evidence="2">The sequence shown here is derived from an EMBL/GenBank/DDBJ whole genome shotgun (WGS) entry which is preliminary data.</text>
</comment>
<gene>
    <name evidence="2" type="ORF">CTI12_AA494470</name>
</gene>
<evidence type="ECO:0000313" key="3">
    <source>
        <dbReference type="Proteomes" id="UP000245207"/>
    </source>
</evidence>
<feature type="transmembrane region" description="Helical" evidence="1">
    <location>
        <begin position="68"/>
        <end position="90"/>
    </location>
</feature>
<dbReference type="STRING" id="35608.A0A2U1LGA7"/>
<sequence>MIIDMEQKGAKAYDLAALKYHINFQLENYAQEAVEMKNMTTQEYVAHLRSKVRLMEFKVYYQASQEDLGWLCIWVPTVVDVVFCRLLLWFKAFTLMGKVKTYYLFFIWLATQL</sequence>